<sequence length="49" mass="5391">MIPANGTNFLRLFCSFNTNSPTTTAISIWLHLMADKNMISTSGSWSALK</sequence>
<gene>
    <name evidence="1" type="ORF">HW347_16325</name>
</gene>
<protein>
    <submittedName>
        <fullName evidence="1">Uncharacterized protein</fullName>
    </submittedName>
</protein>
<keyword evidence="2" id="KW-1185">Reference proteome</keyword>
<comment type="caution">
    <text evidence="1">The sequence shown here is derived from an EMBL/GenBank/DDBJ whole genome shotgun (WGS) entry which is preliminary data.</text>
</comment>
<evidence type="ECO:0000313" key="2">
    <source>
        <dbReference type="Proteomes" id="UP000740413"/>
    </source>
</evidence>
<name>A0ABS5WJ25_9FLAO</name>
<organism evidence="1 2">
    <name type="scientific">Zobellia barbeyronii</name>
    <dbReference type="NCBI Taxonomy" id="2748009"/>
    <lineage>
        <taxon>Bacteria</taxon>
        <taxon>Pseudomonadati</taxon>
        <taxon>Bacteroidota</taxon>
        <taxon>Flavobacteriia</taxon>
        <taxon>Flavobacteriales</taxon>
        <taxon>Flavobacteriaceae</taxon>
        <taxon>Zobellia</taxon>
    </lineage>
</organism>
<proteinExistence type="predicted"/>
<evidence type="ECO:0000313" key="1">
    <source>
        <dbReference type="EMBL" id="MBT2162835.1"/>
    </source>
</evidence>
<accession>A0ABS5WJ25</accession>
<dbReference type="EMBL" id="JACATN010000005">
    <property type="protein sequence ID" value="MBT2162835.1"/>
    <property type="molecule type" value="Genomic_DNA"/>
</dbReference>
<reference evidence="2" key="1">
    <citation type="submission" date="2023-07" db="EMBL/GenBank/DDBJ databases">
        <title>Zobellia barbeyronii sp. nov., a new marine flavobacterium, isolated from green and red algae.</title>
        <authorList>
            <person name="Nedashkovskaya O.I."/>
            <person name="Otstavnykh N."/>
            <person name="Zhukova N."/>
            <person name="Guzev K."/>
            <person name="Chausova V."/>
            <person name="Tekutyeva L."/>
            <person name="Mikhailov V."/>
            <person name="Isaeva M."/>
        </authorList>
    </citation>
    <scope>NUCLEOTIDE SEQUENCE [LARGE SCALE GENOMIC DNA]</scope>
    <source>
        <strain evidence="2">KMM 6746</strain>
    </source>
</reference>
<dbReference type="Proteomes" id="UP000740413">
    <property type="component" value="Unassembled WGS sequence"/>
</dbReference>